<evidence type="ECO:0000313" key="2">
    <source>
        <dbReference type="Proteomes" id="UP000299102"/>
    </source>
</evidence>
<evidence type="ECO:0000313" key="1">
    <source>
        <dbReference type="EMBL" id="GBP19456.1"/>
    </source>
</evidence>
<accession>A0A4C1U0W7</accession>
<dbReference type="Proteomes" id="UP000299102">
    <property type="component" value="Unassembled WGS sequence"/>
</dbReference>
<comment type="caution">
    <text evidence="1">The sequence shown here is derived from an EMBL/GenBank/DDBJ whole genome shotgun (WGS) entry which is preliminary data.</text>
</comment>
<proteinExistence type="predicted"/>
<gene>
    <name evidence="1" type="ORF">EVAR_15805_1</name>
</gene>
<dbReference type="AlphaFoldDB" id="A0A4C1U0W7"/>
<sequence length="80" mass="8752">MPFSKSVNVIDKPDLTTARLAVQGWPLINDCLIMSSQNAFAQPELPELNFLCNLDIHVTRWRSPSAAISPPVADAGCMRA</sequence>
<organism evidence="1 2">
    <name type="scientific">Eumeta variegata</name>
    <name type="common">Bagworm moth</name>
    <name type="synonym">Eumeta japonica</name>
    <dbReference type="NCBI Taxonomy" id="151549"/>
    <lineage>
        <taxon>Eukaryota</taxon>
        <taxon>Metazoa</taxon>
        <taxon>Ecdysozoa</taxon>
        <taxon>Arthropoda</taxon>
        <taxon>Hexapoda</taxon>
        <taxon>Insecta</taxon>
        <taxon>Pterygota</taxon>
        <taxon>Neoptera</taxon>
        <taxon>Endopterygota</taxon>
        <taxon>Lepidoptera</taxon>
        <taxon>Glossata</taxon>
        <taxon>Ditrysia</taxon>
        <taxon>Tineoidea</taxon>
        <taxon>Psychidae</taxon>
        <taxon>Oiketicinae</taxon>
        <taxon>Eumeta</taxon>
    </lineage>
</organism>
<reference evidence="1 2" key="1">
    <citation type="journal article" date="2019" name="Commun. Biol.">
        <title>The bagworm genome reveals a unique fibroin gene that provides high tensile strength.</title>
        <authorList>
            <person name="Kono N."/>
            <person name="Nakamura H."/>
            <person name="Ohtoshi R."/>
            <person name="Tomita M."/>
            <person name="Numata K."/>
            <person name="Arakawa K."/>
        </authorList>
    </citation>
    <scope>NUCLEOTIDE SEQUENCE [LARGE SCALE GENOMIC DNA]</scope>
</reference>
<name>A0A4C1U0W7_EUMVA</name>
<keyword evidence="2" id="KW-1185">Reference proteome</keyword>
<dbReference type="EMBL" id="BGZK01000108">
    <property type="protein sequence ID" value="GBP19456.1"/>
    <property type="molecule type" value="Genomic_DNA"/>
</dbReference>
<protein>
    <submittedName>
        <fullName evidence="1">Uncharacterized protein</fullName>
    </submittedName>
</protein>